<feature type="domain" description="Baseplate protein J-like barrel" evidence="1">
    <location>
        <begin position="101"/>
        <end position="179"/>
    </location>
</feature>
<evidence type="ECO:0000313" key="2">
    <source>
        <dbReference type="EMBL" id="CAB5549663.1"/>
    </source>
</evidence>
<evidence type="ECO:0000313" key="5">
    <source>
        <dbReference type="Proteomes" id="UP000837205"/>
    </source>
</evidence>
<dbReference type="RefSeq" id="WP_239181631.1">
    <property type="nucleotide sequence ID" value="NZ_CAHPQT010000015.1"/>
</dbReference>
<gene>
    <name evidence="2" type="ORF">GHA_02353</name>
    <name evidence="3" type="ORF">TML_02565</name>
</gene>
<accession>A0A9N8CT79</accession>
<dbReference type="EMBL" id="CAHPQX010000009">
    <property type="protein sequence ID" value="CAB5549663.1"/>
    <property type="molecule type" value="Genomic_DNA"/>
</dbReference>
<dbReference type="AlphaFoldDB" id="A0A9N8CT79"/>
<dbReference type="Proteomes" id="UP000837205">
    <property type="component" value="Unassembled WGS sequence"/>
</dbReference>
<dbReference type="Proteomes" id="UP000834503">
    <property type="component" value="Unassembled WGS sequence"/>
</dbReference>
<keyword evidence="5" id="KW-1185">Reference proteome</keyword>
<dbReference type="Pfam" id="PF04865">
    <property type="entry name" value="Baseplate_J"/>
    <property type="match status" value="1"/>
</dbReference>
<reference evidence="2" key="1">
    <citation type="submission" date="2020-05" db="EMBL/GenBank/DDBJ databases">
        <authorList>
            <person name="Delgado-Blas J."/>
        </authorList>
    </citation>
    <scope>NUCLEOTIDE SEQUENCE</scope>
    <source>
        <strain evidence="2">BB1459</strain>
        <strain evidence="3">BB1480</strain>
    </source>
</reference>
<organism evidence="2 4">
    <name type="scientific">Citrobacter werkmanii</name>
    <dbReference type="NCBI Taxonomy" id="67827"/>
    <lineage>
        <taxon>Bacteria</taxon>
        <taxon>Pseudomonadati</taxon>
        <taxon>Pseudomonadota</taxon>
        <taxon>Gammaproteobacteria</taxon>
        <taxon>Enterobacterales</taxon>
        <taxon>Enterobacteriaceae</taxon>
        <taxon>Citrobacter</taxon>
        <taxon>Citrobacter freundii complex</taxon>
    </lineage>
</organism>
<evidence type="ECO:0000259" key="1">
    <source>
        <dbReference type="Pfam" id="PF04865"/>
    </source>
</evidence>
<comment type="caution">
    <text evidence="2">The sequence shown here is derived from an EMBL/GenBank/DDBJ whole genome shotgun (WGS) entry which is preliminary data.</text>
</comment>
<dbReference type="InterPro" id="IPR006949">
    <property type="entry name" value="Barrel_Baseplate_J-like"/>
</dbReference>
<sequence length="408" mass="42911">MSDLPIIMTEAGAQPTPPKTLLANLISRVSQKVPGYTANLPAGLITDLASTATGAIALIDQARVDLINSCSPYGANIPLLMQLGNIYGVQQGEGTNTSVYVVFSGLPGFPIPKGFTVSDGNNQYSVVRDTVIPTSGQTAPVYCLATSEGSWAVPAGSVTQVITSVPKTQEVTCTNLTAGLPGAGEQSYSSYRSQVMQSGMQTADGTPTCFRAELKKVDGVQENLISFRQSTLGKWVAVVGGGDPFEVAYAIFKAVPDISVLTNDVSNPSGAPVEKKTVQISVYPDTYSLPYVVPSSQNATVLITWNTASTTYIDPDGIAKAVQQPIADYVNAIAVGQPVNLFEIQDIFMQSVASLVPASMISMIQVQIGINGAIKPPDANSSLVYGDTYSYFSTSSSQVQVKQYEGSS</sequence>
<evidence type="ECO:0000313" key="4">
    <source>
        <dbReference type="Proteomes" id="UP000834503"/>
    </source>
</evidence>
<evidence type="ECO:0000313" key="3">
    <source>
        <dbReference type="EMBL" id="CAC9204141.1"/>
    </source>
</evidence>
<dbReference type="EMBL" id="CAIIUA010000001">
    <property type="protein sequence ID" value="CAC9204141.1"/>
    <property type="molecule type" value="Genomic_DNA"/>
</dbReference>
<proteinExistence type="predicted"/>
<name>A0A9N8CT79_9ENTR</name>
<protein>
    <submittedName>
        <fullName evidence="2">Uncharacterized homolog of phage Mu protein gp47</fullName>
    </submittedName>
</protein>